<gene>
    <name evidence="1" type="primary">109</name>
    <name evidence="1" type="ORF">SEA_KUMAO_109</name>
</gene>
<sequence>MFWEGAQVHVSDASPKGWVGTVVQAKPGALTVRKPNGGVTLVRPHLRTVTLITR</sequence>
<evidence type="ECO:0000313" key="2">
    <source>
        <dbReference type="Proteomes" id="UP000229090"/>
    </source>
</evidence>
<protein>
    <submittedName>
        <fullName evidence="1">Uncharacterized protein</fullName>
    </submittedName>
</protein>
<dbReference type="GeneID" id="63210212"/>
<reference evidence="2" key="1">
    <citation type="submission" date="2017-09" db="EMBL/GenBank/DDBJ databases">
        <authorList>
            <person name="Ehlers B."/>
            <person name="Leendertz F.H."/>
        </authorList>
    </citation>
    <scope>NUCLEOTIDE SEQUENCE [LARGE SCALE GENOMIC DNA]</scope>
</reference>
<keyword evidence="2" id="KW-1185">Reference proteome</keyword>
<dbReference type="KEGG" id="vg:63210212"/>
<dbReference type="EMBL" id="MG009575">
    <property type="protein sequence ID" value="ATN94071.1"/>
    <property type="molecule type" value="Genomic_DNA"/>
</dbReference>
<proteinExistence type="predicted"/>
<accession>A0A2D1GQ56</accession>
<organism evidence="1 2">
    <name type="scientific">Mycobacterium phage Kumao</name>
    <dbReference type="NCBI Taxonomy" id="2041344"/>
    <lineage>
        <taxon>Viruses</taxon>
        <taxon>Duplodnaviria</taxon>
        <taxon>Heunggongvirae</taxon>
        <taxon>Uroviricota</taxon>
        <taxon>Caudoviricetes</taxon>
        <taxon>Vilmaviridae</taxon>
        <taxon>Kumaovirus</taxon>
        <taxon>Kumaovirus kumao</taxon>
    </lineage>
</organism>
<evidence type="ECO:0000313" key="1">
    <source>
        <dbReference type="EMBL" id="ATN94071.1"/>
    </source>
</evidence>
<name>A0A2D1GQ56_9CAUD</name>
<dbReference type="Proteomes" id="UP000229090">
    <property type="component" value="Segment"/>
</dbReference>
<dbReference type="RefSeq" id="YP_010013598.1">
    <property type="nucleotide sequence ID" value="NC_053512.1"/>
</dbReference>